<gene>
    <name evidence="2" type="ORF">ACIBG2_15770</name>
</gene>
<proteinExistence type="predicted"/>
<feature type="domain" description="SnoaL-like" evidence="1">
    <location>
        <begin position="7"/>
        <end position="98"/>
    </location>
</feature>
<evidence type="ECO:0000259" key="1">
    <source>
        <dbReference type="Pfam" id="PF12680"/>
    </source>
</evidence>
<dbReference type="Gene3D" id="3.10.450.50">
    <property type="match status" value="1"/>
</dbReference>
<reference evidence="2 3" key="1">
    <citation type="submission" date="2024-10" db="EMBL/GenBank/DDBJ databases">
        <title>The Natural Products Discovery Center: Release of the First 8490 Sequenced Strains for Exploring Actinobacteria Biosynthetic Diversity.</title>
        <authorList>
            <person name="Kalkreuter E."/>
            <person name="Kautsar S.A."/>
            <person name="Yang D."/>
            <person name="Bader C.D."/>
            <person name="Teijaro C.N."/>
            <person name="Fluegel L."/>
            <person name="Davis C.M."/>
            <person name="Simpson J.R."/>
            <person name="Lauterbach L."/>
            <person name="Steele A.D."/>
            <person name="Gui C."/>
            <person name="Meng S."/>
            <person name="Li G."/>
            <person name="Viehrig K."/>
            <person name="Ye F."/>
            <person name="Su P."/>
            <person name="Kiefer A.F."/>
            <person name="Nichols A."/>
            <person name="Cepeda A.J."/>
            <person name="Yan W."/>
            <person name="Fan B."/>
            <person name="Jiang Y."/>
            <person name="Adhikari A."/>
            <person name="Zheng C.-J."/>
            <person name="Schuster L."/>
            <person name="Cowan T.M."/>
            <person name="Smanski M.J."/>
            <person name="Chevrette M.G."/>
            <person name="De Carvalho L.P.S."/>
            <person name="Shen B."/>
        </authorList>
    </citation>
    <scope>NUCLEOTIDE SEQUENCE [LARGE SCALE GENOMIC DNA]</scope>
    <source>
        <strain evidence="2 3">NPDC050545</strain>
    </source>
</reference>
<sequence length="107" mass="11999">MINELFERQLDAIAEGDLEALLSQYHEDAIVIRLDRVAKGADEIRAFFAGYLELEPRVAEIKALQVVDDTIFYNAVMTIAGNQVSAYGTLVTRDNRIWRQTASAVPL</sequence>
<dbReference type="Pfam" id="PF12680">
    <property type="entry name" value="SnoaL_2"/>
    <property type="match status" value="1"/>
</dbReference>
<comment type="caution">
    <text evidence="2">The sequence shown here is derived from an EMBL/GenBank/DDBJ whole genome shotgun (WGS) entry which is preliminary data.</text>
</comment>
<dbReference type="RefSeq" id="WP_397082082.1">
    <property type="nucleotide sequence ID" value="NZ_JBITGY010000004.1"/>
</dbReference>
<dbReference type="SUPFAM" id="SSF54427">
    <property type="entry name" value="NTF2-like"/>
    <property type="match status" value="1"/>
</dbReference>
<dbReference type="InterPro" id="IPR032710">
    <property type="entry name" value="NTF2-like_dom_sf"/>
</dbReference>
<keyword evidence="3" id="KW-1185">Reference proteome</keyword>
<dbReference type="InterPro" id="IPR037401">
    <property type="entry name" value="SnoaL-like"/>
</dbReference>
<accession>A0ABW7YSF7</accession>
<organism evidence="2 3">
    <name type="scientific">Nonomuraea typhae</name>
    <dbReference type="NCBI Taxonomy" id="2603600"/>
    <lineage>
        <taxon>Bacteria</taxon>
        <taxon>Bacillati</taxon>
        <taxon>Actinomycetota</taxon>
        <taxon>Actinomycetes</taxon>
        <taxon>Streptosporangiales</taxon>
        <taxon>Streptosporangiaceae</taxon>
        <taxon>Nonomuraea</taxon>
    </lineage>
</organism>
<name>A0ABW7YSF7_9ACTN</name>
<evidence type="ECO:0000313" key="3">
    <source>
        <dbReference type="Proteomes" id="UP001612741"/>
    </source>
</evidence>
<evidence type="ECO:0000313" key="2">
    <source>
        <dbReference type="EMBL" id="MFI6498847.1"/>
    </source>
</evidence>
<dbReference type="EMBL" id="JBITGY010000004">
    <property type="protein sequence ID" value="MFI6498847.1"/>
    <property type="molecule type" value="Genomic_DNA"/>
</dbReference>
<protein>
    <submittedName>
        <fullName evidence="2">Nuclear transport factor 2 family protein</fullName>
    </submittedName>
</protein>
<dbReference type="Proteomes" id="UP001612741">
    <property type="component" value="Unassembled WGS sequence"/>
</dbReference>